<keyword evidence="6" id="KW-1185">Reference proteome</keyword>
<gene>
    <name evidence="5" type="ORF">GCM10022210_39940</name>
</gene>
<dbReference type="PANTHER" id="PTHR43280">
    <property type="entry name" value="ARAC-FAMILY TRANSCRIPTIONAL REGULATOR"/>
    <property type="match status" value="1"/>
</dbReference>
<accession>A0ABP7QKJ4</accession>
<feature type="domain" description="HTH araC/xylS-type" evidence="4">
    <location>
        <begin position="179"/>
        <end position="277"/>
    </location>
</feature>
<dbReference type="Pfam" id="PF12833">
    <property type="entry name" value="HTH_18"/>
    <property type="match status" value="1"/>
</dbReference>
<dbReference type="PROSITE" id="PS01124">
    <property type="entry name" value="HTH_ARAC_FAMILY_2"/>
    <property type="match status" value="1"/>
</dbReference>
<evidence type="ECO:0000256" key="3">
    <source>
        <dbReference type="ARBA" id="ARBA00023163"/>
    </source>
</evidence>
<dbReference type="Proteomes" id="UP001500742">
    <property type="component" value="Unassembled WGS sequence"/>
</dbReference>
<dbReference type="SMART" id="SM00342">
    <property type="entry name" value="HTH_ARAC"/>
    <property type="match status" value="1"/>
</dbReference>
<evidence type="ECO:0000313" key="5">
    <source>
        <dbReference type="EMBL" id="GAA3984111.1"/>
    </source>
</evidence>
<evidence type="ECO:0000256" key="2">
    <source>
        <dbReference type="ARBA" id="ARBA00023125"/>
    </source>
</evidence>
<dbReference type="PANTHER" id="PTHR43280:SF2">
    <property type="entry name" value="HTH-TYPE TRANSCRIPTIONAL REGULATOR EXSA"/>
    <property type="match status" value="1"/>
</dbReference>
<reference evidence="6" key="1">
    <citation type="journal article" date="2019" name="Int. J. Syst. Evol. Microbiol.">
        <title>The Global Catalogue of Microorganisms (GCM) 10K type strain sequencing project: providing services to taxonomists for standard genome sequencing and annotation.</title>
        <authorList>
            <consortium name="The Broad Institute Genomics Platform"/>
            <consortium name="The Broad Institute Genome Sequencing Center for Infectious Disease"/>
            <person name="Wu L."/>
            <person name="Ma J."/>
        </authorList>
    </citation>
    <scope>NUCLEOTIDE SEQUENCE [LARGE SCALE GENOMIC DNA]</scope>
    <source>
        <strain evidence="6">JCM 16601</strain>
    </source>
</reference>
<dbReference type="InterPro" id="IPR009057">
    <property type="entry name" value="Homeodomain-like_sf"/>
</dbReference>
<comment type="caution">
    <text evidence="5">The sequence shown here is derived from an EMBL/GenBank/DDBJ whole genome shotgun (WGS) entry which is preliminary data.</text>
</comment>
<dbReference type="RefSeq" id="WP_259089886.1">
    <property type="nucleotide sequence ID" value="NZ_BAAAZC010000027.1"/>
</dbReference>
<evidence type="ECO:0000256" key="1">
    <source>
        <dbReference type="ARBA" id="ARBA00023015"/>
    </source>
</evidence>
<name>A0ABP7QKJ4_9SPHI</name>
<dbReference type="SUPFAM" id="SSF46689">
    <property type="entry name" value="Homeodomain-like"/>
    <property type="match status" value="2"/>
</dbReference>
<protein>
    <submittedName>
        <fullName evidence="5">AraC family transcriptional regulator</fullName>
    </submittedName>
</protein>
<dbReference type="InterPro" id="IPR018062">
    <property type="entry name" value="HTH_AraC-typ_CS"/>
</dbReference>
<proteinExistence type="predicted"/>
<evidence type="ECO:0000259" key="4">
    <source>
        <dbReference type="PROSITE" id="PS01124"/>
    </source>
</evidence>
<evidence type="ECO:0000313" key="6">
    <source>
        <dbReference type="Proteomes" id="UP001500742"/>
    </source>
</evidence>
<keyword evidence="3" id="KW-0804">Transcription</keyword>
<keyword evidence="1" id="KW-0805">Transcription regulation</keyword>
<dbReference type="PROSITE" id="PS00041">
    <property type="entry name" value="HTH_ARAC_FAMILY_1"/>
    <property type="match status" value="1"/>
</dbReference>
<dbReference type="EMBL" id="BAAAZC010000027">
    <property type="protein sequence ID" value="GAA3984111.1"/>
    <property type="molecule type" value="Genomic_DNA"/>
</dbReference>
<sequence>MESRNFILQGSASRYYWKGTGLCSVKTFCNGPAYYNTGKGNFKVGEDSFLLLNDGTEYAIEIDHTKNVDSYCLFFDNHLLRSAFFSIGKNLDYQLTNFGNFDSCPTFFERTYPLKSIGSQLIALKQNQTAYCKDDFWLEQMFAEILGSLTTLLIADLHARAGLNAIRTATKQELFRRLLLAREFIHANADKKLSLQEIAHESCLSINHLLRSFKHVFGISPHTYHIHLKMDHAERLLTKTDMSVSEITESIGFVSLGSFSLLFKRYKGHSPEVFRKKTNR</sequence>
<keyword evidence="2" id="KW-0238">DNA-binding</keyword>
<organism evidence="5 6">
    <name type="scientific">Mucilaginibacter dorajii</name>
    <dbReference type="NCBI Taxonomy" id="692994"/>
    <lineage>
        <taxon>Bacteria</taxon>
        <taxon>Pseudomonadati</taxon>
        <taxon>Bacteroidota</taxon>
        <taxon>Sphingobacteriia</taxon>
        <taxon>Sphingobacteriales</taxon>
        <taxon>Sphingobacteriaceae</taxon>
        <taxon>Mucilaginibacter</taxon>
    </lineage>
</organism>
<dbReference type="Gene3D" id="1.10.10.60">
    <property type="entry name" value="Homeodomain-like"/>
    <property type="match status" value="2"/>
</dbReference>
<dbReference type="InterPro" id="IPR018060">
    <property type="entry name" value="HTH_AraC"/>
</dbReference>